<dbReference type="Proteomes" id="UP000887580">
    <property type="component" value="Unplaced"/>
</dbReference>
<accession>A0AC35GF42</accession>
<name>A0AC35GF42_9BILA</name>
<proteinExistence type="predicted"/>
<dbReference type="WBParaSite" id="PS1159_v2.g4700.t1">
    <property type="protein sequence ID" value="PS1159_v2.g4700.t1"/>
    <property type="gene ID" value="PS1159_v2.g4700"/>
</dbReference>
<sequence>MFTFNTDGMVFQRFAFKAPIMDYFFKNLKPEYLIKLYQCCKYFYAKFHLNIIRHLEVVDDDGEEILHPTKTIIRASNTALKKLADFWISDSFTLHAIYNVQITLPTFSRSTIKKLDLCDHIKHSEFLMLTNAGTIEELKIKGVFADDGMAFIHIEDIIIEVPNAKSITISESALSPTTFSSLVSLKHRAKFSNLVLLNMTNVILFKMTLMVDFVLKNADDGCNVFLAFKMYPEIHDILREYNSTINDLSFEYSYHIALHLKKRKILRLMSV</sequence>
<reference evidence="2" key="1">
    <citation type="submission" date="2022-11" db="UniProtKB">
        <authorList>
            <consortium name="WormBaseParasite"/>
        </authorList>
    </citation>
    <scope>IDENTIFICATION</scope>
</reference>
<protein>
    <submittedName>
        <fullName evidence="2">Uncharacterized protein</fullName>
    </submittedName>
</protein>
<evidence type="ECO:0000313" key="2">
    <source>
        <dbReference type="WBParaSite" id="PS1159_v2.g4700.t1"/>
    </source>
</evidence>
<evidence type="ECO:0000313" key="1">
    <source>
        <dbReference type="Proteomes" id="UP000887580"/>
    </source>
</evidence>
<organism evidence="1 2">
    <name type="scientific">Panagrolaimus sp. PS1159</name>
    <dbReference type="NCBI Taxonomy" id="55785"/>
    <lineage>
        <taxon>Eukaryota</taxon>
        <taxon>Metazoa</taxon>
        <taxon>Ecdysozoa</taxon>
        <taxon>Nematoda</taxon>
        <taxon>Chromadorea</taxon>
        <taxon>Rhabditida</taxon>
        <taxon>Tylenchina</taxon>
        <taxon>Panagrolaimomorpha</taxon>
        <taxon>Panagrolaimoidea</taxon>
        <taxon>Panagrolaimidae</taxon>
        <taxon>Panagrolaimus</taxon>
    </lineage>
</organism>